<feature type="non-terminal residue" evidence="3">
    <location>
        <position position="76"/>
    </location>
</feature>
<accession>A0A8S3EE32</accession>
<dbReference type="AlphaFoldDB" id="A0A8S3EE32"/>
<feature type="compositionally biased region" description="Low complexity" evidence="1">
    <location>
        <begin position="30"/>
        <end position="45"/>
    </location>
</feature>
<feature type="non-terminal residue" evidence="3">
    <location>
        <position position="1"/>
    </location>
</feature>
<gene>
    <name evidence="2" type="ORF">BYL167_LOCUS51575</name>
    <name evidence="3" type="ORF">GIL414_LOCUS60436</name>
</gene>
<feature type="region of interest" description="Disordered" evidence="1">
    <location>
        <begin position="1"/>
        <end position="76"/>
    </location>
</feature>
<evidence type="ECO:0000313" key="3">
    <source>
        <dbReference type="EMBL" id="CAF5059599.1"/>
    </source>
</evidence>
<dbReference type="Proteomes" id="UP000681967">
    <property type="component" value="Unassembled WGS sequence"/>
</dbReference>
<comment type="caution">
    <text evidence="3">The sequence shown here is derived from an EMBL/GenBank/DDBJ whole genome shotgun (WGS) entry which is preliminary data.</text>
</comment>
<evidence type="ECO:0000256" key="1">
    <source>
        <dbReference type="SAM" id="MobiDB-lite"/>
    </source>
</evidence>
<feature type="compositionally biased region" description="Pro residues" evidence="1">
    <location>
        <begin position="1"/>
        <end position="12"/>
    </location>
</feature>
<evidence type="ECO:0000313" key="2">
    <source>
        <dbReference type="EMBL" id="CAF4886633.1"/>
    </source>
</evidence>
<organism evidence="3 4">
    <name type="scientific">Rotaria magnacalcarata</name>
    <dbReference type="NCBI Taxonomy" id="392030"/>
    <lineage>
        <taxon>Eukaryota</taxon>
        <taxon>Metazoa</taxon>
        <taxon>Spiralia</taxon>
        <taxon>Gnathifera</taxon>
        <taxon>Rotifera</taxon>
        <taxon>Eurotatoria</taxon>
        <taxon>Bdelloidea</taxon>
        <taxon>Philodinida</taxon>
        <taxon>Philodinidae</taxon>
        <taxon>Rotaria</taxon>
    </lineage>
</organism>
<feature type="compositionally biased region" description="Low complexity" evidence="1">
    <location>
        <begin position="65"/>
        <end position="76"/>
    </location>
</feature>
<protein>
    <submittedName>
        <fullName evidence="3">Uncharacterized protein</fullName>
    </submittedName>
</protein>
<dbReference type="EMBL" id="CAJOBJ010233309">
    <property type="protein sequence ID" value="CAF5059599.1"/>
    <property type="molecule type" value="Genomic_DNA"/>
</dbReference>
<sequence length="76" mass="8035">TPPQQPRYPTPYPSYSNGPVAYKPGGSNGYGPPNSQQQQQQQQSSWPPPPPPPVQRDVVTPGLASSTGDSDSNSSN</sequence>
<dbReference type="Proteomes" id="UP000681720">
    <property type="component" value="Unassembled WGS sequence"/>
</dbReference>
<name>A0A8S3EE32_9BILA</name>
<dbReference type="EMBL" id="CAJOBH010163416">
    <property type="protein sequence ID" value="CAF4886633.1"/>
    <property type="molecule type" value="Genomic_DNA"/>
</dbReference>
<reference evidence="3" key="1">
    <citation type="submission" date="2021-02" db="EMBL/GenBank/DDBJ databases">
        <authorList>
            <person name="Nowell W R."/>
        </authorList>
    </citation>
    <scope>NUCLEOTIDE SEQUENCE</scope>
</reference>
<proteinExistence type="predicted"/>
<evidence type="ECO:0000313" key="4">
    <source>
        <dbReference type="Proteomes" id="UP000681720"/>
    </source>
</evidence>